<protein>
    <submittedName>
        <fullName evidence="2">Uncharacterized membrane protein</fullName>
    </submittedName>
</protein>
<dbReference type="Pfam" id="PF10011">
    <property type="entry name" value="DUF2254"/>
    <property type="match status" value="1"/>
</dbReference>
<dbReference type="Proteomes" id="UP000199006">
    <property type="component" value="Unassembled WGS sequence"/>
</dbReference>
<organism evidence="2 3">
    <name type="scientific">Halanaerobium salsuginis</name>
    <dbReference type="NCBI Taxonomy" id="29563"/>
    <lineage>
        <taxon>Bacteria</taxon>
        <taxon>Bacillati</taxon>
        <taxon>Bacillota</taxon>
        <taxon>Clostridia</taxon>
        <taxon>Halanaerobiales</taxon>
        <taxon>Halanaerobiaceae</taxon>
        <taxon>Halanaerobium</taxon>
    </lineage>
</organism>
<feature type="transmembrane region" description="Helical" evidence="1">
    <location>
        <begin position="107"/>
        <end position="125"/>
    </location>
</feature>
<name>A0A1I4JQG5_9FIRM</name>
<sequence>MKLKILHNIENKIYFIPSLYAISATFLSIAVILLEHSYGRVLADLLPAYFFTSYDLSKTILSTIAGSLFAMITVSFSTIMVVLTMYSSQFSPRTMQDFLKNKITLKVLGVFIAGFIYSILTLLFLNDTLQGTGDANIFSAMIGVIVAIVCLGYFVYFIHHAANSVQVNLLIENLKDEVIEIVDSIEARNNSNDQIRNDPPANLNTLTNREAYQIKPQKSGYIQKIYDLELTKLADEQDLIIRAEKMIGDYVTENTVIFKVWQLYPAAEFKEDFTDISEKILTNLVINNERSKKNDIEFGLLKLTEVALRAISPGINDPNTAIFCINQLGWVLSRIAVANLENTYYYNDKDELCFILEDISFWDLLYKTFYQLSHYGNQDVSVAGSILDALVIIAEGSPQSVKEQVWHFSHYILGGFSKEVLEQEDKKFLNHKIYRLARETGHKKEKENYYQVENS</sequence>
<feature type="transmembrane region" description="Helical" evidence="1">
    <location>
        <begin position="60"/>
        <end position="86"/>
    </location>
</feature>
<dbReference type="OrthoDB" id="2955631at2"/>
<reference evidence="2 3" key="1">
    <citation type="submission" date="2016-10" db="EMBL/GenBank/DDBJ databases">
        <authorList>
            <person name="de Groot N.N."/>
        </authorList>
    </citation>
    <scope>NUCLEOTIDE SEQUENCE [LARGE SCALE GENOMIC DNA]</scope>
    <source>
        <strain evidence="2 3">ATCC 51327</strain>
    </source>
</reference>
<keyword evidence="1" id="KW-1133">Transmembrane helix</keyword>
<accession>A0A1I4JQG5</accession>
<gene>
    <name evidence="2" type="ORF">SAMN02983006_01783</name>
</gene>
<feature type="transmembrane region" description="Helical" evidence="1">
    <location>
        <begin position="137"/>
        <end position="158"/>
    </location>
</feature>
<evidence type="ECO:0000256" key="1">
    <source>
        <dbReference type="SAM" id="Phobius"/>
    </source>
</evidence>
<feature type="transmembrane region" description="Helical" evidence="1">
    <location>
        <begin position="12"/>
        <end position="34"/>
    </location>
</feature>
<dbReference type="EMBL" id="FOTI01000024">
    <property type="protein sequence ID" value="SFL68714.1"/>
    <property type="molecule type" value="Genomic_DNA"/>
</dbReference>
<evidence type="ECO:0000313" key="2">
    <source>
        <dbReference type="EMBL" id="SFL68714.1"/>
    </source>
</evidence>
<dbReference type="InterPro" id="IPR018723">
    <property type="entry name" value="DUF2254_membrane"/>
</dbReference>
<keyword evidence="3" id="KW-1185">Reference proteome</keyword>
<evidence type="ECO:0000313" key="3">
    <source>
        <dbReference type="Proteomes" id="UP000199006"/>
    </source>
</evidence>
<dbReference type="RefSeq" id="WP_089861865.1">
    <property type="nucleotide sequence ID" value="NZ_FOTI01000024.1"/>
</dbReference>
<dbReference type="AlphaFoldDB" id="A0A1I4JQG5"/>
<dbReference type="STRING" id="29563.SAMN02983006_01783"/>
<proteinExistence type="predicted"/>
<keyword evidence="1" id="KW-0472">Membrane</keyword>
<keyword evidence="1" id="KW-0812">Transmembrane</keyword>